<reference evidence="1 2" key="1">
    <citation type="journal article" date="2019" name="Nat. Plants">
        <title>Stout camphor tree genome fills gaps in understanding of flowering plant genome evolution.</title>
        <authorList>
            <person name="Chaw S.M."/>
            <person name="Liu Y.C."/>
            <person name="Wu Y.W."/>
            <person name="Wang H.Y."/>
            <person name="Lin C.I."/>
            <person name="Wu C.S."/>
            <person name="Ke H.M."/>
            <person name="Chang L.Y."/>
            <person name="Hsu C.Y."/>
            <person name="Yang H.T."/>
            <person name="Sudianto E."/>
            <person name="Hsu M.H."/>
            <person name="Wu K.P."/>
            <person name="Wang L.N."/>
            <person name="Leebens-Mack J.H."/>
            <person name="Tsai I.J."/>
        </authorList>
    </citation>
    <scope>NUCLEOTIDE SEQUENCE [LARGE SCALE GENOMIC DNA]</scope>
    <source>
        <strain evidence="2">cv. Chaw 1501</strain>
        <tissue evidence="1">Young leaves</tissue>
    </source>
</reference>
<proteinExistence type="predicted"/>
<dbReference type="GO" id="GO:0016301">
    <property type="term" value="F:kinase activity"/>
    <property type="evidence" value="ECO:0007669"/>
    <property type="project" value="UniProtKB-KW"/>
</dbReference>
<keyword evidence="1" id="KW-0675">Receptor</keyword>
<keyword evidence="2" id="KW-1185">Reference proteome</keyword>
<keyword evidence="1" id="KW-0418">Kinase</keyword>
<accession>A0A443PXL6</accession>
<dbReference type="AlphaFoldDB" id="A0A443PXL6"/>
<evidence type="ECO:0000313" key="2">
    <source>
        <dbReference type="Proteomes" id="UP000283530"/>
    </source>
</evidence>
<comment type="caution">
    <text evidence="1">The sequence shown here is derived from an EMBL/GenBank/DDBJ whole genome shotgun (WGS) entry which is preliminary data.</text>
</comment>
<dbReference type="OrthoDB" id="909545at2759"/>
<dbReference type="EMBL" id="QPKB01000011">
    <property type="protein sequence ID" value="RWR95506.1"/>
    <property type="molecule type" value="Genomic_DNA"/>
</dbReference>
<protein>
    <submittedName>
        <fullName evidence="1">Putative LRR receptor-like serine/threonine-protein kinase</fullName>
    </submittedName>
</protein>
<dbReference type="PANTHER" id="PTHR45631:SF44">
    <property type="entry name" value="CARBOHYDRATE-BINDING PROTEIN OF THE ER PROTEIN"/>
    <property type="match status" value="1"/>
</dbReference>
<organism evidence="1 2">
    <name type="scientific">Cinnamomum micranthum f. kanehirae</name>
    <dbReference type="NCBI Taxonomy" id="337451"/>
    <lineage>
        <taxon>Eukaryota</taxon>
        <taxon>Viridiplantae</taxon>
        <taxon>Streptophyta</taxon>
        <taxon>Embryophyta</taxon>
        <taxon>Tracheophyta</taxon>
        <taxon>Spermatophyta</taxon>
        <taxon>Magnoliopsida</taxon>
        <taxon>Magnoliidae</taxon>
        <taxon>Laurales</taxon>
        <taxon>Lauraceae</taxon>
        <taxon>Cinnamomum</taxon>
    </lineage>
</organism>
<dbReference type="STRING" id="337451.A0A443PXL6"/>
<dbReference type="PANTHER" id="PTHR45631">
    <property type="entry name" value="OS07G0107800 PROTEIN-RELATED"/>
    <property type="match status" value="1"/>
</dbReference>
<dbReference type="Proteomes" id="UP000283530">
    <property type="component" value="Unassembled WGS sequence"/>
</dbReference>
<name>A0A443PXL6_9MAGN</name>
<sequence>MVPTSYSTLSPIYNAMEIFLIGDALTNGTDSNDVHALAQLQEKYAQLQAWSGDPCLPSTFNWEWVGCSSDPSPRIISLDLSGLGLEGPFPDISALDALQIMISGNPYLCASGNSCGSSGSPPNYHFNSPSSGVNSPNSYFNSPNSVNTIGTTSSYSSKNLPVTYGTFISSFSIVWLIVGHSIHGTEVWKYAIKLKSIEGSICCGASIEPIIRSSSRIAKLNPIVGISLIIHPLTQTPYFKGRYEGQLIGLRLRHTDTNAGPFRNINHFIINQQIHQSCHRSPIIAVELKVKGRRRRSPIIVPIVEARPNKDRNPLVDINRVTVLLPNGEDSESAHHLRDRAGVLHQSAFAVLDQGIISFPDNVIAVCVEVFGATVYADENCMLDHEKKD</sequence>
<keyword evidence="1" id="KW-0808">Transferase</keyword>
<evidence type="ECO:0000313" key="1">
    <source>
        <dbReference type="EMBL" id="RWR95506.1"/>
    </source>
</evidence>
<gene>
    <name evidence="1" type="ORF">CKAN_02485500</name>
</gene>